<sequence>MPRRSGFPTFPKYIQSVTTYAENFHTDHHAEQKRTAMTNTVVETGYRVQGPITALLYIT</sequence>
<gene>
    <name evidence="1" type="ORF">AC578_8917</name>
</gene>
<keyword evidence="2" id="KW-1185">Reference proteome</keyword>
<protein>
    <submittedName>
        <fullName evidence="1">Uncharacterized protein</fullName>
    </submittedName>
</protein>
<proteinExistence type="predicted"/>
<comment type="caution">
    <text evidence="1">The sequence shown here is derived from an EMBL/GenBank/DDBJ whole genome shotgun (WGS) entry which is preliminary data.</text>
</comment>
<evidence type="ECO:0000313" key="1">
    <source>
        <dbReference type="EMBL" id="KXT03874.1"/>
    </source>
</evidence>
<dbReference type="AlphaFoldDB" id="A0A139HN19"/>
<name>A0A139HN19_9PEZI</name>
<dbReference type="Proteomes" id="UP000070133">
    <property type="component" value="Unassembled WGS sequence"/>
</dbReference>
<accession>A0A139HN19</accession>
<dbReference type="EMBL" id="LFZN01000026">
    <property type="protein sequence ID" value="KXT03874.1"/>
    <property type="molecule type" value="Genomic_DNA"/>
</dbReference>
<reference evidence="1 2" key="1">
    <citation type="submission" date="2015-07" db="EMBL/GenBank/DDBJ databases">
        <title>Comparative genomics of the Sigatoka disease complex on banana suggests a link between parallel evolutionary changes in Pseudocercospora fijiensis and Pseudocercospora eumusae and increased virulence on the banana host.</title>
        <authorList>
            <person name="Chang T.-C."/>
            <person name="Salvucci A."/>
            <person name="Crous P.W."/>
            <person name="Stergiopoulos I."/>
        </authorList>
    </citation>
    <scope>NUCLEOTIDE SEQUENCE [LARGE SCALE GENOMIC DNA]</scope>
    <source>
        <strain evidence="1 2">CBS 114824</strain>
    </source>
</reference>
<evidence type="ECO:0000313" key="2">
    <source>
        <dbReference type="Proteomes" id="UP000070133"/>
    </source>
</evidence>
<organism evidence="1 2">
    <name type="scientific">Pseudocercospora eumusae</name>
    <dbReference type="NCBI Taxonomy" id="321146"/>
    <lineage>
        <taxon>Eukaryota</taxon>
        <taxon>Fungi</taxon>
        <taxon>Dikarya</taxon>
        <taxon>Ascomycota</taxon>
        <taxon>Pezizomycotina</taxon>
        <taxon>Dothideomycetes</taxon>
        <taxon>Dothideomycetidae</taxon>
        <taxon>Mycosphaerellales</taxon>
        <taxon>Mycosphaerellaceae</taxon>
        <taxon>Pseudocercospora</taxon>
    </lineage>
</organism>